<organism evidence="5 6">
    <name type="scientific">Pseudohongiella nitratireducens</name>
    <dbReference type="NCBI Taxonomy" id="1768907"/>
    <lineage>
        <taxon>Bacteria</taxon>
        <taxon>Pseudomonadati</taxon>
        <taxon>Pseudomonadota</taxon>
        <taxon>Gammaproteobacteria</taxon>
        <taxon>Pseudomonadales</taxon>
        <taxon>Pseudohongiellaceae</taxon>
        <taxon>Pseudohongiella</taxon>
    </lineage>
</organism>
<dbReference type="Proteomes" id="UP000627715">
    <property type="component" value="Unassembled WGS sequence"/>
</dbReference>
<comment type="caution">
    <text evidence="5">The sequence shown here is derived from an EMBL/GenBank/DDBJ whole genome shotgun (WGS) entry which is preliminary data.</text>
</comment>
<dbReference type="InterPro" id="IPR003782">
    <property type="entry name" value="SCO1/SenC"/>
</dbReference>
<dbReference type="Gene3D" id="3.40.30.10">
    <property type="entry name" value="Glutaredoxin"/>
    <property type="match status" value="1"/>
</dbReference>
<gene>
    <name evidence="5" type="ORF">GCM10011403_14290</name>
</gene>
<feature type="chain" id="PRO_5036826931" evidence="4">
    <location>
        <begin position="20"/>
        <end position="189"/>
    </location>
</feature>
<keyword evidence="2" id="KW-0479">Metal-binding</keyword>
<dbReference type="EMBL" id="BMIY01000006">
    <property type="protein sequence ID" value="GGG58110.1"/>
    <property type="molecule type" value="Genomic_DNA"/>
</dbReference>
<dbReference type="PANTHER" id="PTHR12151:SF25">
    <property type="entry name" value="LINALOOL DEHYDRATASE_ISOMERASE DOMAIN-CONTAINING PROTEIN"/>
    <property type="match status" value="1"/>
</dbReference>
<keyword evidence="4" id="KW-0732">Signal</keyword>
<dbReference type="PANTHER" id="PTHR12151">
    <property type="entry name" value="ELECTRON TRANSPORT PROTIN SCO1/SENC FAMILY MEMBER"/>
    <property type="match status" value="1"/>
</dbReference>
<evidence type="ECO:0000256" key="2">
    <source>
        <dbReference type="PIRSR" id="PIRSR603782-1"/>
    </source>
</evidence>
<dbReference type="InterPro" id="IPR036249">
    <property type="entry name" value="Thioredoxin-like_sf"/>
</dbReference>
<keyword evidence="3" id="KW-1015">Disulfide bond</keyword>
<dbReference type="GO" id="GO:0046872">
    <property type="term" value="F:metal ion binding"/>
    <property type="evidence" value="ECO:0007669"/>
    <property type="project" value="UniProtKB-KW"/>
</dbReference>
<evidence type="ECO:0000313" key="6">
    <source>
        <dbReference type="Proteomes" id="UP000627715"/>
    </source>
</evidence>
<evidence type="ECO:0000313" key="5">
    <source>
        <dbReference type="EMBL" id="GGG58110.1"/>
    </source>
</evidence>
<comment type="similarity">
    <text evidence="1">Belongs to the SCO1/2 family.</text>
</comment>
<feature type="signal peptide" evidence="4">
    <location>
        <begin position="1"/>
        <end position="19"/>
    </location>
</feature>
<dbReference type="OrthoDB" id="5616157at2"/>
<feature type="disulfide bond" description="Redox-active" evidence="3">
    <location>
        <begin position="65"/>
        <end position="69"/>
    </location>
</feature>
<evidence type="ECO:0000256" key="1">
    <source>
        <dbReference type="ARBA" id="ARBA00010996"/>
    </source>
</evidence>
<keyword evidence="6" id="KW-1185">Reference proteome</keyword>
<reference evidence="5" key="1">
    <citation type="journal article" date="2014" name="Int. J. Syst. Evol. Microbiol.">
        <title>Complete genome sequence of Corynebacterium casei LMG S-19264T (=DSM 44701T), isolated from a smear-ripened cheese.</title>
        <authorList>
            <consortium name="US DOE Joint Genome Institute (JGI-PGF)"/>
            <person name="Walter F."/>
            <person name="Albersmeier A."/>
            <person name="Kalinowski J."/>
            <person name="Ruckert C."/>
        </authorList>
    </citation>
    <scope>NUCLEOTIDE SEQUENCE</scope>
    <source>
        <strain evidence="5">CGMCC 1.15425</strain>
    </source>
</reference>
<feature type="binding site" evidence="2">
    <location>
        <position position="69"/>
    </location>
    <ligand>
        <name>Cu cation</name>
        <dbReference type="ChEBI" id="CHEBI:23378"/>
    </ligand>
</feature>
<proteinExistence type="inferred from homology"/>
<sequence>MQKLSLLFLLIACVLLAFALPLLPAVVDGDEFYGLSVTNDVPSLPLPVSDTEADLRVVFFGYRSCATVCPVQFGNMMQLQKRLQGLAVEFVFVTLDPERDTDQLLKETAEQLGPQFVTFRPQSTRAAQKLALAYGDTAARVQHRSGYDFDHSANLYVVTGRWQRQLIYARHDLNIDRVENDLRQLLAAR</sequence>
<protein>
    <submittedName>
        <fullName evidence="5">SCO family protein</fullName>
    </submittedName>
</protein>
<evidence type="ECO:0000256" key="4">
    <source>
        <dbReference type="SAM" id="SignalP"/>
    </source>
</evidence>
<feature type="binding site" evidence="2">
    <location>
        <position position="151"/>
    </location>
    <ligand>
        <name>Cu cation</name>
        <dbReference type="ChEBI" id="CHEBI:23378"/>
    </ligand>
</feature>
<keyword evidence="2" id="KW-0186">Copper</keyword>
<feature type="binding site" evidence="2">
    <location>
        <position position="65"/>
    </location>
    <ligand>
        <name>Cu cation</name>
        <dbReference type="ChEBI" id="CHEBI:23378"/>
    </ligand>
</feature>
<accession>A0A917GUY0</accession>
<dbReference type="Pfam" id="PF02630">
    <property type="entry name" value="SCO1-SenC"/>
    <property type="match status" value="1"/>
</dbReference>
<evidence type="ECO:0000256" key="3">
    <source>
        <dbReference type="PIRSR" id="PIRSR603782-2"/>
    </source>
</evidence>
<dbReference type="RefSeq" id="WP_082866600.1">
    <property type="nucleotide sequence ID" value="NZ_BMIY01000006.1"/>
</dbReference>
<reference evidence="5" key="2">
    <citation type="submission" date="2020-09" db="EMBL/GenBank/DDBJ databases">
        <authorList>
            <person name="Sun Q."/>
            <person name="Zhou Y."/>
        </authorList>
    </citation>
    <scope>NUCLEOTIDE SEQUENCE</scope>
    <source>
        <strain evidence="5">CGMCC 1.15425</strain>
    </source>
</reference>
<dbReference type="CDD" id="cd02968">
    <property type="entry name" value="SCO"/>
    <property type="match status" value="1"/>
</dbReference>
<name>A0A917GUY0_9GAMM</name>
<dbReference type="SUPFAM" id="SSF52833">
    <property type="entry name" value="Thioredoxin-like"/>
    <property type="match status" value="1"/>
</dbReference>
<dbReference type="AlphaFoldDB" id="A0A917GUY0"/>